<feature type="compositionally biased region" description="Polar residues" evidence="5">
    <location>
        <begin position="751"/>
        <end position="761"/>
    </location>
</feature>
<dbReference type="GO" id="GO:0006888">
    <property type="term" value="P:endoplasmic reticulum to Golgi vesicle-mediated transport"/>
    <property type="evidence" value="ECO:0007669"/>
    <property type="project" value="TreeGrafter"/>
</dbReference>
<dbReference type="InterPro" id="IPR000237">
    <property type="entry name" value="GRIP_dom"/>
</dbReference>
<feature type="compositionally biased region" description="Basic and acidic residues" evidence="5">
    <location>
        <begin position="695"/>
        <end position="704"/>
    </location>
</feature>
<dbReference type="OrthoDB" id="71227at2759"/>
<evidence type="ECO:0000256" key="1">
    <source>
        <dbReference type="ARBA" id="ARBA00004555"/>
    </source>
</evidence>
<evidence type="ECO:0000256" key="5">
    <source>
        <dbReference type="SAM" id="MobiDB-lite"/>
    </source>
</evidence>
<keyword evidence="2" id="KW-0333">Golgi apparatus</keyword>
<feature type="domain" description="GRIP" evidence="6">
    <location>
        <begin position="586"/>
        <end position="638"/>
    </location>
</feature>
<organism evidence="7 8">
    <name type="scientific">Colocasia esculenta</name>
    <name type="common">Wild taro</name>
    <name type="synonym">Arum esculentum</name>
    <dbReference type="NCBI Taxonomy" id="4460"/>
    <lineage>
        <taxon>Eukaryota</taxon>
        <taxon>Viridiplantae</taxon>
        <taxon>Streptophyta</taxon>
        <taxon>Embryophyta</taxon>
        <taxon>Tracheophyta</taxon>
        <taxon>Spermatophyta</taxon>
        <taxon>Magnoliopsida</taxon>
        <taxon>Liliopsida</taxon>
        <taxon>Araceae</taxon>
        <taxon>Aroideae</taxon>
        <taxon>Colocasieae</taxon>
        <taxon>Colocasia</taxon>
    </lineage>
</organism>
<evidence type="ECO:0000256" key="4">
    <source>
        <dbReference type="SAM" id="Coils"/>
    </source>
</evidence>
<feature type="region of interest" description="Disordered" evidence="5">
    <location>
        <begin position="695"/>
        <end position="792"/>
    </location>
</feature>
<feature type="coiled-coil region" evidence="4">
    <location>
        <begin position="524"/>
        <end position="579"/>
    </location>
</feature>
<keyword evidence="3 4" id="KW-0175">Coiled coil</keyword>
<feature type="region of interest" description="Disordered" evidence="5">
    <location>
        <begin position="340"/>
        <end position="360"/>
    </location>
</feature>
<dbReference type="AlphaFoldDB" id="A0A843VR28"/>
<dbReference type="Proteomes" id="UP000652761">
    <property type="component" value="Unassembled WGS sequence"/>
</dbReference>
<feature type="region of interest" description="Disordered" evidence="5">
    <location>
        <begin position="131"/>
        <end position="187"/>
    </location>
</feature>
<name>A0A843VR28_COLES</name>
<dbReference type="GO" id="GO:0005794">
    <property type="term" value="C:Golgi apparatus"/>
    <property type="evidence" value="ECO:0007669"/>
    <property type="project" value="UniProtKB-SubCell"/>
</dbReference>
<feature type="compositionally biased region" description="Polar residues" evidence="5">
    <location>
        <begin position="350"/>
        <end position="359"/>
    </location>
</feature>
<dbReference type="GO" id="GO:0031267">
    <property type="term" value="F:small GTPase binding"/>
    <property type="evidence" value="ECO:0007669"/>
    <property type="project" value="TreeGrafter"/>
</dbReference>
<dbReference type="GO" id="GO:0007030">
    <property type="term" value="P:Golgi organization"/>
    <property type="evidence" value="ECO:0007669"/>
    <property type="project" value="TreeGrafter"/>
</dbReference>
<dbReference type="PROSITE" id="PS50913">
    <property type="entry name" value="GRIP"/>
    <property type="match status" value="1"/>
</dbReference>
<feature type="coiled-coil region" evidence="4">
    <location>
        <begin position="95"/>
        <end position="122"/>
    </location>
</feature>
<evidence type="ECO:0000259" key="6">
    <source>
        <dbReference type="PROSITE" id="PS50913"/>
    </source>
</evidence>
<evidence type="ECO:0000313" key="8">
    <source>
        <dbReference type="Proteomes" id="UP000652761"/>
    </source>
</evidence>
<sequence>MMRNSIATYKESLSRIASDVQDAADELEIPAPRGEEDAWFADRRVSHRFAQSTSPAGSPIGNGAVSLVPSMAEIELHKAEIQRLKTSESEIKALAVNYAAMLKEKEEELSRIHEENNSLKKSLEVKTAVARASKSEDLEGSAEQSPNRQYKHTSQTISRSSVNNGLRGKQELLSNGNSQSGQIGGAQQKIDAKVANLRGSEKELGYPINGNGRAVLPTQSKYASEVKELKVQLDSERENLANLERKYQEQQKKNESLQKELHDLKMEKERMSLDIKDMQNDMDTNVSEIKRLELEVNRRKLTEASNESLDRLRNEVLTLQNENMKLKREKAEVEVTLKHRMDNRQEKSETTNSGPSNRLDNLDEVNEEMTKKIQQLEKSLVVTSKERDKALHELNRLKKHLLDKELEESDKMDEDSKLIEELQAHVASQRAHILKLERALKQENLKNEEVHKMKSDELHQANEIINGLKQKVTNYMSNLESKNAELLNLQTALGQYYAEAEAKERLERDMVVAREETAKLSGSLKAANELLERSKNEKEEVISKLAQAERMLSEGKLTVQKLQEDNSKLRRTLEQSMTRINRMSLDSDYSVDRRIVIKLLVTYFERNHSKEVRHNQVLDLMVRMLGFSEEDKQRIGLAQQAARKGVVRGVLGFPGRLVGGILGGASPEGSHSLSENQSFADLWVDFLLKETEEREKRELAEASKKSSSGTQQNTGATQVPPAPDYRTTAIPSSTSATFSTLHPYPHRFSTPAPSRQPQLFEQSDAEFATVPLTSSASPPEGGSPFSRRPPRY</sequence>
<feature type="compositionally biased region" description="Polar residues" evidence="5">
    <location>
        <begin position="142"/>
        <end position="164"/>
    </location>
</feature>
<comment type="subcellular location">
    <subcellularLocation>
        <location evidence="1">Golgi apparatus</location>
    </subcellularLocation>
</comment>
<evidence type="ECO:0000313" key="7">
    <source>
        <dbReference type="EMBL" id="MQL93709.1"/>
    </source>
</evidence>
<reference evidence="7" key="1">
    <citation type="submission" date="2017-07" db="EMBL/GenBank/DDBJ databases">
        <title>Taro Niue Genome Assembly and Annotation.</title>
        <authorList>
            <person name="Atibalentja N."/>
            <person name="Keating K."/>
            <person name="Fields C.J."/>
        </authorList>
    </citation>
    <scope>NUCLEOTIDE SEQUENCE</scope>
    <source>
        <strain evidence="7">Niue_2</strain>
        <tissue evidence="7">Leaf</tissue>
    </source>
</reference>
<feature type="compositionally biased region" description="Low complexity" evidence="5">
    <location>
        <begin position="174"/>
        <end position="187"/>
    </location>
</feature>
<dbReference type="PANTHER" id="PTHR18921:SF2">
    <property type="entry name" value="THYROID RECEPTOR-INTERACTING PROTEIN 11"/>
    <property type="match status" value="1"/>
</dbReference>
<accession>A0A843VR28</accession>
<proteinExistence type="predicted"/>
<feature type="compositionally biased region" description="Basic and acidic residues" evidence="5">
    <location>
        <begin position="340"/>
        <end position="349"/>
    </location>
</feature>
<dbReference type="EMBL" id="NMUH01001590">
    <property type="protein sequence ID" value="MQL93709.1"/>
    <property type="molecule type" value="Genomic_DNA"/>
</dbReference>
<feature type="compositionally biased region" description="Polar residues" evidence="5">
    <location>
        <begin position="729"/>
        <end position="740"/>
    </location>
</feature>
<gene>
    <name evidence="7" type="ORF">Taro_026355</name>
</gene>
<evidence type="ECO:0000256" key="3">
    <source>
        <dbReference type="ARBA" id="ARBA00023054"/>
    </source>
</evidence>
<protein>
    <recommendedName>
        <fullName evidence="6">GRIP domain-containing protein</fullName>
    </recommendedName>
</protein>
<evidence type="ECO:0000256" key="2">
    <source>
        <dbReference type="ARBA" id="ARBA00023034"/>
    </source>
</evidence>
<comment type="caution">
    <text evidence="7">The sequence shown here is derived from an EMBL/GenBank/DDBJ whole genome shotgun (WGS) entry which is preliminary data.</text>
</comment>
<dbReference type="PANTHER" id="PTHR18921">
    <property type="entry name" value="MYOSIN HEAVY CHAIN - RELATED"/>
    <property type="match status" value="1"/>
</dbReference>
<keyword evidence="8" id="KW-1185">Reference proteome</keyword>